<gene>
    <name evidence="8" type="primary">Piso0_002980</name>
    <name evidence="8" type="ORF">GNLVRS01_PISO0G02250g</name>
    <name evidence="9" type="ORF">GNLVRS01_PISO0H02251g</name>
</gene>
<keyword evidence="3 6" id="KW-0256">Endoplasmic reticulum</keyword>
<keyword evidence="10" id="KW-1185">Reference proteome</keyword>
<dbReference type="EMBL" id="FO082053">
    <property type="protein sequence ID" value="CCE79888.1"/>
    <property type="molecule type" value="Genomic_DNA"/>
</dbReference>
<proteinExistence type="inferred from homology"/>
<keyword evidence="2 6" id="KW-0812">Transmembrane</keyword>
<dbReference type="eggNOG" id="ENOG502SDGZ">
    <property type="taxonomic scope" value="Eukaryota"/>
</dbReference>
<feature type="region of interest" description="Disordered" evidence="7">
    <location>
        <begin position="1"/>
        <end position="34"/>
    </location>
</feature>
<comment type="similarity">
    <text evidence="1 6">Belongs to the RAMP4 family.</text>
</comment>
<dbReference type="InParanoid" id="G8YK08"/>
<organism evidence="8 10">
    <name type="scientific">Pichia sorbitophila (strain ATCC MYA-4447 / BCRC 22081 / CBS 7064 / NBRC 10061 / NRRL Y-12695)</name>
    <name type="common">Hybrid yeast</name>
    <dbReference type="NCBI Taxonomy" id="559304"/>
    <lineage>
        <taxon>Eukaryota</taxon>
        <taxon>Fungi</taxon>
        <taxon>Dikarya</taxon>
        <taxon>Ascomycota</taxon>
        <taxon>Saccharomycotina</taxon>
        <taxon>Pichiomycetes</taxon>
        <taxon>Debaryomycetaceae</taxon>
        <taxon>Millerozyma</taxon>
    </lineage>
</organism>
<dbReference type="InterPro" id="IPR010580">
    <property type="entry name" value="ER_stress-assoc"/>
</dbReference>
<keyword evidence="5 6" id="KW-0472">Membrane</keyword>
<sequence>MGTQTPKQRAANAKWAKKNIKKQGKPRSKDEETEYPVSRVWLAALLFLVCGGIILELIRMVF</sequence>
<evidence type="ECO:0000313" key="9">
    <source>
        <dbReference type="EMBL" id="CCE80653.1"/>
    </source>
</evidence>
<dbReference type="EMBL" id="FO082052">
    <property type="protein sequence ID" value="CCE80653.1"/>
    <property type="molecule type" value="Genomic_DNA"/>
</dbReference>
<comment type="subcellular location">
    <subcellularLocation>
        <location evidence="6">Membrane</location>
        <topology evidence="6">Single-pass membrane protein</topology>
    </subcellularLocation>
    <subcellularLocation>
        <location evidence="6">Endoplasmic reticulum membrane</location>
        <topology evidence="6">Single-pass membrane protein</topology>
    </subcellularLocation>
</comment>
<dbReference type="STRING" id="559304.G8YK08"/>
<evidence type="ECO:0000256" key="1">
    <source>
        <dbReference type="ARBA" id="ARBA00005500"/>
    </source>
</evidence>
<comment type="function">
    <text evidence="6">Interacts with target proteins during translocation into the lumen of the endoplasmic reticulum. Protects unfolded target proteins against degradation and facilitate correct glycosylation.</text>
</comment>
<dbReference type="GO" id="GO:0005789">
    <property type="term" value="C:endoplasmic reticulum membrane"/>
    <property type="evidence" value="ECO:0007669"/>
    <property type="project" value="UniProtKB-SubCell"/>
</dbReference>
<evidence type="ECO:0000313" key="10">
    <source>
        <dbReference type="Proteomes" id="UP000005222"/>
    </source>
</evidence>
<accession>G8YK08</accession>
<dbReference type="OrthoDB" id="16679at2759"/>
<evidence type="ECO:0000256" key="7">
    <source>
        <dbReference type="SAM" id="MobiDB-lite"/>
    </source>
</evidence>
<evidence type="ECO:0000256" key="3">
    <source>
        <dbReference type="ARBA" id="ARBA00022824"/>
    </source>
</evidence>
<dbReference type="HOGENOM" id="CLU_182424_0_1_1"/>
<reference evidence="10" key="2">
    <citation type="journal article" date="2012" name="G3 (Bethesda)">
        <title>Pichia sorbitophila, an interspecies yeast hybrid reveals early steps of genome resolution following polyploidization.</title>
        <authorList>
            <person name="Leh Louis V."/>
            <person name="Despons L."/>
            <person name="Friedrich A."/>
            <person name="Martin T."/>
            <person name="Durrens P."/>
            <person name="Casaregola S."/>
            <person name="Neuveglise C."/>
            <person name="Fairhead C."/>
            <person name="Marck C."/>
            <person name="Cruz J.A."/>
            <person name="Straub M.L."/>
            <person name="Kugler V."/>
            <person name="Sacerdot C."/>
            <person name="Uzunov Z."/>
            <person name="Thierry A."/>
            <person name="Weiss S."/>
            <person name="Bleykasten C."/>
            <person name="De Montigny J."/>
            <person name="Jacques N."/>
            <person name="Jung P."/>
            <person name="Lemaire M."/>
            <person name="Mallet S."/>
            <person name="Morel G."/>
            <person name="Richard G.F."/>
            <person name="Sarkar A."/>
            <person name="Savel G."/>
            <person name="Schacherer J."/>
            <person name="Seret M.L."/>
            <person name="Talla E."/>
            <person name="Samson G."/>
            <person name="Jubin C."/>
            <person name="Poulain J."/>
            <person name="Vacherie B."/>
            <person name="Barbe V."/>
            <person name="Pelletier E."/>
            <person name="Sherman D.J."/>
            <person name="Westhof E."/>
            <person name="Weissenbach J."/>
            <person name="Baret P.V."/>
            <person name="Wincker P."/>
            <person name="Gaillardin C."/>
            <person name="Dujon B."/>
            <person name="Souciet J.L."/>
        </authorList>
    </citation>
    <scope>NUCLEOTIDE SEQUENCE [LARGE SCALE GENOMIC DNA]</scope>
    <source>
        <strain evidence="10">ATCC MYA-4447 / BCRC 22081 / CBS 7064 / NBRC 10061 / NRRL Y-12695</strain>
    </source>
</reference>
<evidence type="ECO:0000256" key="5">
    <source>
        <dbReference type="ARBA" id="ARBA00023136"/>
    </source>
</evidence>
<dbReference type="AlphaFoldDB" id="G8YK08"/>
<evidence type="ECO:0000256" key="2">
    <source>
        <dbReference type="ARBA" id="ARBA00022692"/>
    </source>
</evidence>
<dbReference type="FunCoup" id="G8YK08">
    <property type="interactions" value="49"/>
</dbReference>
<keyword evidence="4 6" id="KW-1133">Transmembrane helix</keyword>
<dbReference type="Proteomes" id="UP000005222">
    <property type="component" value="Chromosome G"/>
</dbReference>
<dbReference type="Proteomes" id="UP000005222">
    <property type="component" value="Chromosome H"/>
</dbReference>
<evidence type="ECO:0000313" key="8">
    <source>
        <dbReference type="EMBL" id="CCE79888.1"/>
    </source>
</evidence>
<name>G8YK08_PICSO</name>
<protein>
    <recommendedName>
        <fullName evidence="6">Stress-associated endoplasmic reticulum protein</fullName>
    </recommendedName>
</protein>
<dbReference type="Pfam" id="PF06624">
    <property type="entry name" value="RAMP4"/>
    <property type="match status" value="1"/>
</dbReference>
<evidence type="ECO:0000256" key="4">
    <source>
        <dbReference type="ARBA" id="ARBA00022989"/>
    </source>
</evidence>
<evidence type="ECO:0000256" key="6">
    <source>
        <dbReference type="RuleBase" id="RU364120"/>
    </source>
</evidence>
<feature type="compositionally biased region" description="Basic residues" evidence="7">
    <location>
        <begin position="15"/>
        <end position="26"/>
    </location>
</feature>
<feature type="transmembrane region" description="Helical" evidence="6">
    <location>
        <begin position="40"/>
        <end position="58"/>
    </location>
</feature>
<reference evidence="8" key="1">
    <citation type="submission" date="2011-10" db="EMBL/GenBank/DDBJ databases">
        <authorList>
            <person name="Genoscope - CEA"/>
        </authorList>
    </citation>
    <scope>NUCLEOTIDE SEQUENCE</scope>
</reference>